<dbReference type="PANTHER" id="PTHR39181">
    <property type="entry name" value="TYROSINE-PROTEIN PHOSPHATASE YWQE"/>
    <property type="match status" value="1"/>
</dbReference>
<accession>A0ABW0R312</accession>
<name>A0ABW0R312_9BACL</name>
<keyword evidence="2 5" id="KW-0378">Hydrolase</keyword>
<sequence length="258" mass="29040">MIDTHCHLLPLCDDGPENWAQSLEIAAEAVRQGIKTVFATPHHMKGQYKNDADKIAFLVRKMNNELANANIPLQVLPGQEFHLGPQFHKNFGNHGVQLLGNSKYLLVELPTRDTPQAMIAFIRDCRAEGIVPIIAHPERHAPFIRDPDKLYEMIASGALAQLTAPSLVGQHGYEVQQAAIQMAKKRWVHLLASDAHDMVKRGIRLREAYWVFESLIGKPSAEQLRENAESLLAGRELSIGDPVVPRHMKSWWALTFRK</sequence>
<evidence type="ECO:0000256" key="4">
    <source>
        <dbReference type="ARBA" id="ARBA00051722"/>
    </source>
</evidence>
<dbReference type="PIRSF" id="PIRSF016557">
    <property type="entry name" value="Caps_synth_CpsB"/>
    <property type="match status" value="1"/>
</dbReference>
<gene>
    <name evidence="6" type="ORF">ACFPQ4_19095</name>
</gene>
<dbReference type="EC" id="3.1.3.48" evidence="5"/>
<dbReference type="InterPro" id="IPR016667">
    <property type="entry name" value="Caps_polysacc_synth_CpsB/CapC"/>
</dbReference>
<proteinExistence type="inferred from homology"/>
<dbReference type="InterPro" id="IPR016195">
    <property type="entry name" value="Pol/histidinol_Pase-like"/>
</dbReference>
<evidence type="ECO:0000256" key="5">
    <source>
        <dbReference type="PIRNR" id="PIRNR016557"/>
    </source>
</evidence>
<dbReference type="PANTHER" id="PTHR39181:SF1">
    <property type="entry name" value="TYROSINE-PROTEIN PHOSPHATASE YWQE"/>
    <property type="match status" value="1"/>
</dbReference>
<dbReference type="Pfam" id="PF19567">
    <property type="entry name" value="CpsB_CapC"/>
    <property type="match status" value="1"/>
</dbReference>
<evidence type="ECO:0000256" key="1">
    <source>
        <dbReference type="ARBA" id="ARBA00005750"/>
    </source>
</evidence>
<protein>
    <recommendedName>
        <fullName evidence="5">Tyrosine-protein phosphatase</fullName>
        <ecNumber evidence="5">3.1.3.48</ecNumber>
    </recommendedName>
</protein>
<dbReference type="Proteomes" id="UP001596108">
    <property type="component" value="Unassembled WGS sequence"/>
</dbReference>
<dbReference type="SUPFAM" id="SSF89550">
    <property type="entry name" value="PHP domain-like"/>
    <property type="match status" value="1"/>
</dbReference>
<dbReference type="RefSeq" id="WP_378113495.1">
    <property type="nucleotide sequence ID" value="NZ_JBHSNC010000055.1"/>
</dbReference>
<evidence type="ECO:0000313" key="7">
    <source>
        <dbReference type="Proteomes" id="UP001596108"/>
    </source>
</evidence>
<dbReference type="Gene3D" id="3.20.20.140">
    <property type="entry name" value="Metal-dependent hydrolases"/>
    <property type="match status" value="1"/>
</dbReference>
<organism evidence="6 7">
    <name type="scientific">Cohnella yongneupensis</name>
    <dbReference type="NCBI Taxonomy" id="425006"/>
    <lineage>
        <taxon>Bacteria</taxon>
        <taxon>Bacillati</taxon>
        <taxon>Bacillota</taxon>
        <taxon>Bacilli</taxon>
        <taxon>Bacillales</taxon>
        <taxon>Paenibacillaceae</taxon>
        <taxon>Cohnella</taxon>
    </lineage>
</organism>
<comment type="catalytic activity">
    <reaction evidence="4 5">
        <text>O-phospho-L-tyrosyl-[protein] + H2O = L-tyrosyl-[protein] + phosphate</text>
        <dbReference type="Rhea" id="RHEA:10684"/>
        <dbReference type="Rhea" id="RHEA-COMP:10136"/>
        <dbReference type="Rhea" id="RHEA-COMP:20101"/>
        <dbReference type="ChEBI" id="CHEBI:15377"/>
        <dbReference type="ChEBI" id="CHEBI:43474"/>
        <dbReference type="ChEBI" id="CHEBI:46858"/>
        <dbReference type="ChEBI" id="CHEBI:61978"/>
        <dbReference type="EC" id="3.1.3.48"/>
    </reaction>
</comment>
<reference evidence="7" key="1">
    <citation type="journal article" date="2019" name="Int. J. Syst. Evol. Microbiol.">
        <title>The Global Catalogue of Microorganisms (GCM) 10K type strain sequencing project: providing services to taxonomists for standard genome sequencing and annotation.</title>
        <authorList>
            <consortium name="The Broad Institute Genomics Platform"/>
            <consortium name="The Broad Institute Genome Sequencing Center for Infectious Disease"/>
            <person name="Wu L."/>
            <person name="Ma J."/>
        </authorList>
    </citation>
    <scope>NUCLEOTIDE SEQUENCE [LARGE SCALE GENOMIC DNA]</scope>
    <source>
        <strain evidence="7">CGMCC 1.18578</strain>
    </source>
</reference>
<evidence type="ECO:0000256" key="2">
    <source>
        <dbReference type="ARBA" id="ARBA00022801"/>
    </source>
</evidence>
<keyword evidence="7" id="KW-1185">Reference proteome</keyword>
<keyword evidence="3 5" id="KW-0904">Protein phosphatase</keyword>
<comment type="similarity">
    <text evidence="1 5">Belongs to the metallo-dependent hydrolases superfamily. CpsB/CapC family.</text>
</comment>
<evidence type="ECO:0000256" key="3">
    <source>
        <dbReference type="ARBA" id="ARBA00022912"/>
    </source>
</evidence>
<dbReference type="EMBL" id="JBHSNC010000055">
    <property type="protein sequence ID" value="MFC5531531.1"/>
    <property type="molecule type" value="Genomic_DNA"/>
</dbReference>
<comment type="caution">
    <text evidence="6">The sequence shown here is derived from an EMBL/GenBank/DDBJ whole genome shotgun (WGS) entry which is preliminary data.</text>
</comment>
<evidence type="ECO:0000313" key="6">
    <source>
        <dbReference type="EMBL" id="MFC5531531.1"/>
    </source>
</evidence>